<evidence type="ECO:0000259" key="1">
    <source>
        <dbReference type="Pfam" id="PF09423"/>
    </source>
</evidence>
<protein>
    <recommendedName>
        <fullName evidence="1">PhoD-like phosphatase metallophosphatase domain-containing protein</fullName>
    </recommendedName>
</protein>
<dbReference type="SUPFAM" id="SSF56300">
    <property type="entry name" value="Metallo-dependent phosphatases"/>
    <property type="match status" value="1"/>
</dbReference>
<evidence type="ECO:0000313" key="2">
    <source>
        <dbReference type="EMBL" id="RON81064.1"/>
    </source>
</evidence>
<accession>A0A423MCN7</accession>
<dbReference type="AlphaFoldDB" id="A0A423MCN7"/>
<dbReference type="InterPro" id="IPR052900">
    <property type="entry name" value="Phospholipid_Metab_Enz"/>
</dbReference>
<dbReference type="PANTHER" id="PTHR43606">
    <property type="entry name" value="PHOSPHATASE, PUTATIVE (AFU_ORTHOLOGUE AFUA_6G08710)-RELATED"/>
    <property type="match status" value="1"/>
</dbReference>
<dbReference type="EMBL" id="MOBX01000013">
    <property type="protein sequence ID" value="RON81064.1"/>
    <property type="molecule type" value="Genomic_DNA"/>
</dbReference>
<gene>
    <name evidence="2" type="ORF">BK670_12840</name>
</gene>
<name>A0A423MCN7_PSEFL</name>
<dbReference type="InterPro" id="IPR018946">
    <property type="entry name" value="PhoD-like_MPP"/>
</dbReference>
<proteinExistence type="predicted"/>
<dbReference type="PANTHER" id="PTHR43606:SF2">
    <property type="entry name" value="ALKALINE PHOSPHATASE FAMILY PROTEIN (AFU_ORTHOLOGUE AFUA_5G03860)"/>
    <property type="match status" value="1"/>
</dbReference>
<dbReference type="RefSeq" id="WP_123450197.1">
    <property type="nucleotide sequence ID" value="NZ_MOBX01000013.1"/>
</dbReference>
<dbReference type="InterPro" id="IPR038607">
    <property type="entry name" value="PhoD-like_sf"/>
</dbReference>
<sequence>MPRLILGHTTDTSAKVWMRASARWPVVFVQLINPANKKILDERSIITEESEFFTHVHEFTGLAADTDYKVKVAFGKTLKDPVDARVRDAYAEGGFKTFPKTAKQPFTFLLGSCNLHSLGILERPDQSWITISRVAAKTQARFMIHAGDQIYADIPFKPEASLEHFRDKYLDAWDDCIPAKKVLTELPHYMILDDHEIINNYEHGSGELGSTLPRIALKTYWEFQHSHNPVTLGSPDQYFYAFSYGDVQFFVLDTRTSRIAALEQMIDDKQLKILLNWLTQHKNSTKFIVTSVPFVGEVKNPEQDKWCDPAFKVQREKILGHILKNGITDVVFLTGDMHTSYCADMDITDSSGNKAVVHELMSSPINQFTPSLPLEFYYESPRTVTGAGFQYKSTIRKNTFYGAHSNVMSITVASGKPIEFSIFRTTDNSTKPALKGKL</sequence>
<dbReference type="Pfam" id="PF09423">
    <property type="entry name" value="PhoD"/>
    <property type="match status" value="1"/>
</dbReference>
<organism evidence="2 3">
    <name type="scientific">Pseudomonas fluorescens</name>
    <dbReference type="NCBI Taxonomy" id="294"/>
    <lineage>
        <taxon>Bacteria</taxon>
        <taxon>Pseudomonadati</taxon>
        <taxon>Pseudomonadota</taxon>
        <taxon>Gammaproteobacteria</taxon>
        <taxon>Pseudomonadales</taxon>
        <taxon>Pseudomonadaceae</taxon>
        <taxon>Pseudomonas</taxon>
    </lineage>
</organism>
<feature type="domain" description="PhoD-like phosphatase metallophosphatase" evidence="1">
    <location>
        <begin position="126"/>
        <end position="370"/>
    </location>
</feature>
<dbReference type="CDD" id="cd07389">
    <property type="entry name" value="MPP_PhoD"/>
    <property type="match status" value="1"/>
</dbReference>
<comment type="caution">
    <text evidence="2">The sequence shown here is derived from an EMBL/GenBank/DDBJ whole genome shotgun (WGS) entry which is preliminary data.</text>
</comment>
<dbReference type="Proteomes" id="UP000285378">
    <property type="component" value="Unassembled WGS sequence"/>
</dbReference>
<dbReference type="Gene3D" id="3.60.21.70">
    <property type="entry name" value="PhoD-like phosphatase"/>
    <property type="match status" value="1"/>
</dbReference>
<evidence type="ECO:0000313" key="3">
    <source>
        <dbReference type="Proteomes" id="UP000285378"/>
    </source>
</evidence>
<dbReference type="OrthoDB" id="9795624at2"/>
<dbReference type="InterPro" id="IPR029052">
    <property type="entry name" value="Metallo-depent_PP-like"/>
</dbReference>
<reference evidence="2 3" key="1">
    <citation type="submission" date="2016-10" db="EMBL/GenBank/DDBJ databases">
        <title>Comparative genome analysis of multiple Pseudomonas spp. focuses on biocontrol and plant growth promoting traits.</title>
        <authorList>
            <person name="Tao X.-Y."/>
            <person name="Taylor C.G."/>
        </authorList>
    </citation>
    <scope>NUCLEOTIDE SEQUENCE [LARGE SCALE GENOMIC DNA]</scope>
    <source>
        <strain evidence="2 3">28B5</strain>
    </source>
</reference>